<dbReference type="PANTHER" id="PTHR30024">
    <property type="entry name" value="ALIPHATIC SULFONATES-BINDING PROTEIN-RELATED"/>
    <property type="match status" value="1"/>
</dbReference>
<dbReference type="GO" id="GO:0012505">
    <property type="term" value="C:endomembrane system"/>
    <property type="evidence" value="ECO:0007669"/>
    <property type="project" value="UniProtKB-SubCell"/>
</dbReference>
<organism evidence="6 7">
    <name type="scientific">Psychrosphaera saromensis</name>
    <dbReference type="NCBI Taxonomy" id="716813"/>
    <lineage>
        <taxon>Bacteria</taxon>
        <taxon>Pseudomonadati</taxon>
        <taxon>Pseudomonadota</taxon>
        <taxon>Gammaproteobacteria</taxon>
        <taxon>Alteromonadales</taxon>
        <taxon>Pseudoalteromonadaceae</taxon>
        <taxon>Psychrosphaera</taxon>
    </lineage>
</organism>
<evidence type="ECO:0000313" key="6">
    <source>
        <dbReference type="EMBL" id="PQJ52643.1"/>
    </source>
</evidence>
<dbReference type="SUPFAM" id="SSF53850">
    <property type="entry name" value="Periplasmic binding protein-like II"/>
    <property type="match status" value="1"/>
</dbReference>
<evidence type="ECO:0000256" key="4">
    <source>
        <dbReference type="ARBA" id="ARBA00022519"/>
    </source>
</evidence>
<keyword evidence="6" id="KW-0067">ATP-binding</keyword>
<evidence type="ECO:0000256" key="1">
    <source>
        <dbReference type="ARBA" id="ARBA00004308"/>
    </source>
</evidence>
<keyword evidence="6" id="KW-0547">Nucleotide-binding</keyword>
<dbReference type="GO" id="GO:0005524">
    <property type="term" value="F:ATP binding"/>
    <property type="evidence" value="ECO:0007669"/>
    <property type="project" value="UniProtKB-KW"/>
</dbReference>
<dbReference type="AlphaFoldDB" id="A0A2S7URS1"/>
<comment type="subcellular location">
    <subcellularLocation>
        <location evidence="1">Endomembrane system</location>
    </subcellularLocation>
</comment>
<keyword evidence="3" id="KW-1003">Cell membrane</keyword>
<protein>
    <submittedName>
        <fullName evidence="6">Nitrate ABC transporter ATP-binding protein</fullName>
    </submittedName>
</protein>
<evidence type="ECO:0000256" key="5">
    <source>
        <dbReference type="ARBA" id="ARBA00023136"/>
    </source>
</evidence>
<evidence type="ECO:0000313" key="7">
    <source>
        <dbReference type="Proteomes" id="UP000239007"/>
    </source>
</evidence>
<dbReference type="Pfam" id="PF13379">
    <property type="entry name" value="NMT1_2"/>
    <property type="match status" value="1"/>
</dbReference>
<keyword evidence="4" id="KW-0997">Cell inner membrane</keyword>
<evidence type="ECO:0000256" key="3">
    <source>
        <dbReference type="ARBA" id="ARBA00022475"/>
    </source>
</evidence>
<dbReference type="RefSeq" id="WP_105051109.1">
    <property type="nucleotide sequence ID" value="NZ_BMYG01000004.1"/>
</dbReference>
<proteinExistence type="predicted"/>
<dbReference type="CDD" id="cd13553">
    <property type="entry name" value="PBP2_NrtA_CpmA_like"/>
    <property type="match status" value="1"/>
</dbReference>
<comment type="caution">
    <text evidence="6">The sequence shown here is derived from an EMBL/GenBank/DDBJ whole genome shotgun (WGS) entry which is preliminary data.</text>
</comment>
<keyword evidence="5" id="KW-0472">Membrane</keyword>
<evidence type="ECO:0000256" key="2">
    <source>
        <dbReference type="ARBA" id="ARBA00022448"/>
    </source>
</evidence>
<keyword evidence="2" id="KW-0813">Transport</keyword>
<gene>
    <name evidence="6" type="ORF">BTO11_02575</name>
</gene>
<sequence length="361" mass="40277">MTTQNRTLEQTELNIGIVALTDCAPLVMAKHLGFFKQWGLDVNLHIQHSWATVRDRLHAGLLDAAQVLAPMPFASTLGLNGAKCDVINAFNLSMNGNGITISVALFDQITKLNHGEEPSLPLDSSWIKQVVINRQKNGEAKLRFAAVYPYSCHFYQLRDWLSLAGIDVDNDIEIIIIPPTEMTTSLEKNDIDGFCVGTPWNTKAVRAGIGATVITSCDIWHEAPEKVLAVTKQWQQKNPNTFLAMLAAVQQTCEWLDSIANRFEAARVLQTYLDESLDVIAPSLIGSCLTTKDGAPRSIPAYNRFISKDANLPQLSQGRVLLDKMVLANQLPKDFTQAMKQQLLKDVYRPDLYQEMLNLRR</sequence>
<dbReference type="Gene3D" id="3.40.190.10">
    <property type="entry name" value="Periplasmic binding protein-like II"/>
    <property type="match status" value="2"/>
</dbReference>
<dbReference type="EMBL" id="MSCH01000003">
    <property type="protein sequence ID" value="PQJ52643.1"/>
    <property type="molecule type" value="Genomic_DNA"/>
</dbReference>
<dbReference type="InterPro" id="IPR044527">
    <property type="entry name" value="NrtA/CpmA_ABC-bd_dom"/>
</dbReference>
<name>A0A2S7URS1_9GAMM</name>
<dbReference type="PANTHER" id="PTHR30024:SF43">
    <property type="entry name" value="BLL4572 PROTEIN"/>
    <property type="match status" value="1"/>
</dbReference>
<reference evidence="6 7" key="1">
    <citation type="submission" date="2016-12" db="EMBL/GenBank/DDBJ databases">
        <title>Diversity of luminous bacteria.</title>
        <authorList>
            <person name="Yoshizawa S."/>
            <person name="Kogure K."/>
        </authorList>
    </citation>
    <scope>NUCLEOTIDE SEQUENCE [LARGE SCALE GENOMIC DNA]</scope>
    <source>
        <strain evidence="6 7">SA4-48</strain>
    </source>
</reference>
<dbReference type="Proteomes" id="UP000239007">
    <property type="component" value="Unassembled WGS sequence"/>
</dbReference>
<keyword evidence="7" id="KW-1185">Reference proteome</keyword>
<dbReference type="OrthoDB" id="9815454at2"/>
<accession>A0A2S7URS1</accession>